<evidence type="ECO:0000313" key="3">
    <source>
        <dbReference type="Proteomes" id="UP001589733"/>
    </source>
</evidence>
<keyword evidence="3" id="KW-1185">Reference proteome</keyword>
<name>A0ABV6AVC2_9DEIO</name>
<dbReference type="Proteomes" id="UP001589733">
    <property type="component" value="Unassembled WGS sequence"/>
</dbReference>
<sequence length="204" mass="22008">MKRPPVFLSTLLLGLTVVAGAQASSGTVSQAIKFVLAQDLIKSTTVDGKTTEQVVLGPKTVLPNDILREEVTVTNVSGKTLNQVFVGIPVPKGTEFSGQATPSTDRWKLLYSIDNGKTYAATPPRTVTVTENGKSVTKVVTAPVNTYTRHPQEGRIVEAQLPRESQIAHPPLSSFYSAIHLQQFICFASKPLSSRTTSTKQENT</sequence>
<evidence type="ECO:0008006" key="4">
    <source>
        <dbReference type="Google" id="ProtNLM"/>
    </source>
</evidence>
<feature type="chain" id="PRO_5045455073" description="DUF11 domain-containing protein" evidence="1">
    <location>
        <begin position="24"/>
        <end position="204"/>
    </location>
</feature>
<organism evidence="2 3">
    <name type="scientific">Deinococcus oregonensis</name>
    <dbReference type="NCBI Taxonomy" id="1805970"/>
    <lineage>
        <taxon>Bacteria</taxon>
        <taxon>Thermotogati</taxon>
        <taxon>Deinococcota</taxon>
        <taxon>Deinococci</taxon>
        <taxon>Deinococcales</taxon>
        <taxon>Deinococcaceae</taxon>
        <taxon>Deinococcus</taxon>
    </lineage>
</organism>
<keyword evidence="1" id="KW-0732">Signal</keyword>
<protein>
    <recommendedName>
        <fullName evidence="4">DUF11 domain-containing protein</fullName>
    </recommendedName>
</protein>
<evidence type="ECO:0000313" key="2">
    <source>
        <dbReference type="EMBL" id="MFB9990665.1"/>
    </source>
</evidence>
<dbReference type="EMBL" id="JBHLYR010000008">
    <property type="protein sequence ID" value="MFB9990665.1"/>
    <property type="molecule type" value="Genomic_DNA"/>
</dbReference>
<gene>
    <name evidence="2" type="ORF">ACFFLM_01500</name>
</gene>
<accession>A0ABV6AVC2</accession>
<comment type="caution">
    <text evidence="2">The sequence shown here is derived from an EMBL/GenBank/DDBJ whole genome shotgun (WGS) entry which is preliminary data.</text>
</comment>
<feature type="signal peptide" evidence="1">
    <location>
        <begin position="1"/>
        <end position="23"/>
    </location>
</feature>
<proteinExistence type="predicted"/>
<reference evidence="2 3" key="1">
    <citation type="submission" date="2024-09" db="EMBL/GenBank/DDBJ databases">
        <authorList>
            <person name="Sun Q."/>
            <person name="Mori K."/>
        </authorList>
    </citation>
    <scope>NUCLEOTIDE SEQUENCE [LARGE SCALE GENOMIC DNA]</scope>
    <source>
        <strain evidence="2 3">JCM 13503</strain>
    </source>
</reference>
<dbReference type="RefSeq" id="WP_380004816.1">
    <property type="nucleotide sequence ID" value="NZ_JBHLYR010000008.1"/>
</dbReference>
<evidence type="ECO:0000256" key="1">
    <source>
        <dbReference type="SAM" id="SignalP"/>
    </source>
</evidence>